<sequence length="501" mass="54245">MPAGRLVVSEPTGSCTSIAWRTTIFHMLAFRRIFQKSGPGPQNGAQYGAPFEEEEWERDEEEEADIVPGNGALIGCEDFVHLSDFSENQDAGNQHSDAIPLVAKSVEQDTASMAENSSIPMEEIPKDKVSVKDFTANVDCPALQENIAILNGVRENSIVENQSSTQNNGYVQLNDIVDDESTCFTSDGHSNDCENLPTNPASSFIVDQTCADQHAMHVEPCGLPDVVPWVYASPQLAEANLMYYDALGHDVQYLETSFPNEDSLVPRAGFDFLEDLMAYYDATDDTLHYANADSFIPEFAQVNPSHLVESSSSAESDCTSSLGAVSVQENAAKSASLLKTSNITSTTGGSSDKFSADCGTGIRNEDLEDKSLMKRLASVLESISAPPAFAAEPAAPGKMAEQISSASTSSFHVTGMIQIRNLTDMRCSASLALPKHCGPSFLFSYAVDGKVTGEALLHERLKFQSGFFSSFFRGGFHSFFLPVLMLALSYRVMAYAFCLCA</sequence>
<keyword evidence="3" id="KW-1185">Reference proteome</keyword>
<dbReference type="EMBL" id="JBBWWQ010000020">
    <property type="protein sequence ID" value="KAK8916350.1"/>
    <property type="molecule type" value="Genomic_DNA"/>
</dbReference>
<evidence type="ECO:0000256" key="1">
    <source>
        <dbReference type="SAM" id="Phobius"/>
    </source>
</evidence>
<evidence type="ECO:0000313" key="2">
    <source>
        <dbReference type="EMBL" id="KAK8916350.1"/>
    </source>
</evidence>
<dbReference type="Proteomes" id="UP001418222">
    <property type="component" value="Unassembled WGS sequence"/>
</dbReference>
<comment type="caution">
    <text evidence="2">The sequence shown here is derived from an EMBL/GenBank/DDBJ whole genome shotgun (WGS) entry which is preliminary data.</text>
</comment>
<keyword evidence="1" id="KW-1133">Transmembrane helix</keyword>
<keyword evidence="1" id="KW-0812">Transmembrane</keyword>
<keyword evidence="1" id="KW-0472">Membrane</keyword>
<evidence type="ECO:0000313" key="3">
    <source>
        <dbReference type="Proteomes" id="UP001418222"/>
    </source>
</evidence>
<accession>A0AAP0FUQ7</accession>
<protein>
    <submittedName>
        <fullName evidence="2">NAC domain-containing protein 78</fullName>
    </submittedName>
</protein>
<gene>
    <name evidence="2" type="primary">NAC078</name>
    <name evidence="2" type="ORF">KSP39_PZI022616</name>
</gene>
<organism evidence="2 3">
    <name type="scientific">Platanthera zijinensis</name>
    <dbReference type="NCBI Taxonomy" id="2320716"/>
    <lineage>
        <taxon>Eukaryota</taxon>
        <taxon>Viridiplantae</taxon>
        <taxon>Streptophyta</taxon>
        <taxon>Embryophyta</taxon>
        <taxon>Tracheophyta</taxon>
        <taxon>Spermatophyta</taxon>
        <taxon>Magnoliopsida</taxon>
        <taxon>Liliopsida</taxon>
        <taxon>Asparagales</taxon>
        <taxon>Orchidaceae</taxon>
        <taxon>Orchidoideae</taxon>
        <taxon>Orchideae</taxon>
        <taxon>Orchidinae</taxon>
        <taxon>Platanthera</taxon>
    </lineage>
</organism>
<feature type="transmembrane region" description="Helical" evidence="1">
    <location>
        <begin position="479"/>
        <end position="500"/>
    </location>
</feature>
<name>A0AAP0FUQ7_9ASPA</name>
<dbReference type="AlphaFoldDB" id="A0AAP0FUQ7"/>
<reference evidence="2 3" key="1">
    <citation type="journal article" date="2022" name="Nat. Plants">
        <title>Genomes of leafy and leafless Platanthera orchids illuminate the evolution of mycoheterotrophy.</title>
        <authorList>
            <person name="Li M.H."/>
            <person name="Liu K.W."/>
            <person name="Li Z."/>
            <person name="Lu H.C."/>
            <person name="Ye Q.L."/>
            <person name="Zhang D."/>
            <person name="Wang J.Y."/>
            <person name="Li Y.F."/>
            <person name="Zhong Z.M."/>
            <person name="Liu X."/>
            <person name="Yu X."/>
            <person name="Liu D.K."/>
            <person name="Tu X.D."/>
            <person name="Liu B."/>
            <person name="Hao Y."/>
            <person name="Liao X.Y."/>
            <person name="Jiang Y.T."/>
            <person name="Sun W.H."/>
            <person name="Chen J."/>
            <person name="Chen Y.Q."/>
            <person name="Ai Y."/>
            <person name="Zhai J.W."/>
            <person name="Wu S.S."/>
            <person name="Zhou Z."/>
            <person name="Hsiao Y.Y."/>
            <person name="Wu W.L."/>
            <person name="Chen Y.Y."/>
            <person name="Lin Y.F."/>
            <person name="Hsu J.L."/>
            <person name="Li C.Y."/>
            <person name="Wang Z.W."/>
            <person name="Zhao X."/>
            <person name="Zhong W.Y."/>
            <person name="Ma X.K."/>
            <person name="Ma L."/>
            <person name="Huang J."/>
            <person name="Chen G.Z."/>
            <person name="Huang M.Z."/>
            <person name="Huang L."/>
            <person name="Peng D.H."/>
            <person name="Luo Y.B."/>
            <person name="Zou S.Q."/>
            <person name="Chen S.P."/>
            <person name="Lan S."/>
            <person name="Tsai W.C."/>
            <person name="Van de Peer Y."/>
            <person name="Liu Z.J."/>
        </authorList>
    </citation>
    <scope>NUCLEOTIDE SEQUENCE [LARGE SCALE GENOMIC DNA]</scope>
    <source>
        <strain evidence="2">Lor287</strain>
    </source>
</reference>
<proteinExistence type="predicted"/>